<dbReference type="AlphaFoldDB" id="A0A437REI3"/>
<gene>
    <name evidence="4" type="ORF">EOE66_13575</name>
</gene>
<evidence type="ECO:0000256" key="2">
    <source>
        <dbReference type="SAM" id="SignalP"/>
    </source>
</evidence>
<dbReference type="RefSeq" id="WP_128229278.1">
    <property type="nucleotide sequence ID" value="NZ_SACR01000004.1"/>
</dbReference>
<keyword evidence="5" id="KW-1185">Reference proteome</keyword>
<dbReference type="InterPro" id="IPR054828">
    <property type="entry name" value="Vit_B12_bind_prot"/>
</dbReference>
<dbReference type="InterPro" id="IPR002491">
    <property type="entry name" value="ABC_transptr_periplasmic_BD"/>
</dbReference>
<dbReference type="NCBIfam" id="NF038402">
    <property type="entry name" value="TroA_like"/>
    <property type="match status" value="1"/>
</dbReference>
<organism evidence="4 5">
    <name type="scientific">Rubrivivax rivuli</name>
    <dbReference type="NCBI Taxonomy" id="1862385"/>
    <lineage>
        <taxon>Bacteria</taxon>
        <taxon>Pseudomonadati</taxon>
        <taxon>Pseudomonadota</taxon>
        <taxon>Betaproteobacteria</taxon>
        <taxon>Burkholderiales</taxon>
        <taxon>Sphaerotilaceae</taxon>
        <taxon>Rubrivivax</taxon>
    </lineage>
</organism>
<accession>A0A437REI3</accession>
<feature type="chain" id="PRO_5019402030" evidence="2">
    <location>
        <begin position="31"/>
        <end position="304"/>
    </location>
</feature>
<dbReference type="InterPro" id="IPR050902">
    <property type="entry name" value="ABC_Transporter_SBP"/>
</dbReference>
<comment type="caution">
    <text evidence="4">The sequence shown here is derived from an EMBL/GenBank/DDBJ whole genome shotgun (WGS) entry which is preliminary data.</text>
</comment>
<dbReference type="PROSITE" id="PS50983">
    <property type="entry name" value="FE_B12_PBP"/>
    <property type="match status" value="1"/>
</dbReference>
<dbReference type="SUPFAM" id="SSF53807">
    <property type="entry name" value="Helical backbone' metal receptor"/>
    <property type="match status" value="1"/>
</dbReference>
<proteinExistence type="predicted"/>
<protein>
    <submittedName>
        <fullName evidence="4">ABC transporter substrate-binding protein</fullName>
    </submittedName>
</protein>
<dbReference type="PANTHER" id="PTHR30535:SF34">
    <property type="entry name" value="MOLYBDATE-BINDING PROTEIN MOLA"/>
    <property type="match status" value="1"/>
</dbReference>
<evidence type="ECO:0000313" key="5">
    <source>
        <dbReference type="Proteomes" id="UP000285575"/>
    </source>
</evidence>
<dbReference type="Proteomes" id="UP000285575">
    <property type="component" value="Unassembled WGS sequence"/>
</dbReference>
<sequence>MPAAFARWAARARSALLVAMLAPLAGAGWAQPLSVVDDRGRTVVLPAPPQRVVSLVPSLTEAVCALQACGRLVGTDRFSNWPASVRTLPKLGGLEDTQIERLVALKPDLVLTATSSRANDRLEALGLRVVALEPRTLQDTERVLGQLGRALGDAAAGPALWQQLQQRIGAAAARVPAALRGQKVYFEVASAPYAAGEVSFVGELLARLGVGNVVPAAMGPFPKLNPEFVVRAQPDIVIGTARAVAEMPARPGWGALRALQQGRVCGFASEPWDTLVRPGPRLAEGAELLADCLAGLPPAAAQAR</sequence>
<evidence type="ECO:0000313" key="4">
    <source>
        <dbReference type="EMBL" id="RVU45176.1"/>
    </source>
</evidence>
<dbReference type="EMBL" id="SACR01000004">
    <property type="protein sequence ID" value="RVU45176.1"/>
    <property type="molecule type" value="Genomic_DNA"/>
</dbReference>
<evidence type="ECO:0000256" key="1">
    <source>
        <dbReference type="ARBA" id="ARBA00022729"/>
    </source>
</evidence>
<dbReference type="Pfam" id="PF01497">
    <property type="entry name" value="Peripla_BP_2"/>
    <property type="match status" value="1"/>
</dbReference>
<evidence type="ECO:0000259" key="3">
    <source>
        <dbReference type="PROSITE" id="PS50983"/>
    </source>
</evidence>
<keyword evidence="1 2" id="KW-0732">Signal</keyword>
<dbReference type="GO" id="GO:0071281">
    <property type="term" value="P:cellular response to iron ion"/>
    <property type="evidence" value="ECO:0007669"/>
    <property type="project" value="TreeGrafter"/>
</dbReference>
<feature type="domain" description="Fe/B12 periplasmic-binding" evidence="3">
    <location>
        <begin position="51"/>
        <end position="300"/>
    </location>
</feature>
<dbReference type="PANTHER" id="PTHR30535">
    <property type="entry name" value="VITAMIN B12-BINDING PROTEIN"/>
    <property type="match status" value="1"/>
</dbReference>
<name>A0A437REI3_9BURK</name>
<dbReference type="OrthoDB" id="6495095at2"/>
<feature type="signal peptide" evidence="2">
    <location>
        <begin position="1"/>
        <end position="30"/>
    </location>
</feature>
<reference evidence="4 5" key="1">
    <citation type="submission" date="2019-01" db="EMBL/GenBank/DDBJ databases">
        <authorList>
            <person name="Chen W.-M."/>
        </authorList>
    </citation>
    <scope>NUCLEOTIDE SEQUENCE [LARGE SCALE GENOMIC DNA]</scope>
    <source>
        <strain evidence="4 5">KYPY4</strain>
    </source>
</reference>
<dbReference type="Gene3D" id="3.40.50.1980">
    <property type="entry name" value="Nitrogenase molybdenum iron protein domain"/>
    <property type="match status" value="2"/>
</dbReference>